<organism evidence="1 2">
    <name type="scientific">Methylomirabilis oxygeniifera</name>
    <dbReference type="NCBI Taxonomy" id="671143"/>
    <lineage>
        <taxon>Bacteria</taxon>
        <taxon>Candidatus Methylomirabilota</taxon>
        <taxon>Candidatus Methylomirabilia</taxon>
        <taxon>Candidatus Methylomirabilales</taxon>
        <taxon>Candidatus Methylomirabilaceae</taxon>
        <taxon>Candidatus Methylomirabilis</taxon>
    </lineage>
</organism>
<name>D5MKJ2_METO1</name>
<gene>
    <name evidence="1" type="ORF">DAMO_0563</name>
</gene>
<evidence type="ECO:0000313" key="2">
    <source>
        <dbReference type="Proteomes" id="UP000006898"/>
    </source>
</evidence>
<dbReference type="KEGG" id="mox:DAMO_0563"/>
<sequence>MPETPVGAYIHEPFDVHRDLTPEIPFNPVVSLNGTPQLCDLLFSEILDANVRMNPGVLQDFAGSRATNAEDIRQRYLKPFFPRKIYPGDTCHTIPLFRSEFMVHATILTYMTPSLKQADTLTLNFEPRTLYPWRCLCRGFSHTIRSTLFRRMILHFSHIGFTDARTFMITPTSRNHSLP</sequence>
<dbReference type="AlphaFoldDB" id="D5MKJ2"/>
<dbReference type="HOGENOM" id="CLU_1500879_0_0_0"/>
<accession>D5MKJ2</accession>
<evidence type="ECO:0000313" key="1">
    <source>
        <dbReference type="EMBL" id="CBE67639.1"/>
    </source>
</evidence>
<dbReference type="EMBL" id="FP565575">
    <property type="protein sequence ID" value="CBE67639.1"/>
    <property type="molecule type" value="Genomic_DNA"/>
</dbReference>
<protein>
    <submittedName>
        <fullName evidence="1">Uncharacterized protein</fullName>
    </submittedName>
</protein>
<proteinExistence type="predicted"/>
<reference evidence="1 2" key="1">
    <citation type="journal article" date="2010" name="Nature">
        <title>Nitrite-driven anaerobic methane oxidation by oxygenic bacteria.</title>
        <authorList>
            <person name="Ettwig K.F."/>
            <person name="Butler M.K."/>
            <person name="Le Paslier D."/>
            <person name="Pelletier E."/>
            <person name="Mangenot S."/>
            <person name="Kuypers M.M.M."/>
            <person name="Schreiber F."/>
            <person name="Dutilh B.E."/>
            <person name="Zedelius J."/>
            <person name="de Beer D."/>
            <person name="Gloerich J."/>
            <person name="Wessels H.J.C.T."/>
            <person name="van Allen T."/>
            <person name="Luesken F."/>
            <person name="Wu M."/>
            <person name="van de Pas-Schoonen K.T."/>
            <person name="Op den Camp H.J.M."/>
            <person name="Janssen-Megens E.M."/>
            <person name="Francoijs K-J."/>
            <person name="Stunnenberg H."/>
            <person name="Weissenbach J."/>
            <person name="Jetten M.S.M."/>
            <person name="Strous M."/>
        </authorList>
    </citation>
    <scope>NUCLEOTIDE SEQUENCE [LARGE SCALE GENOMIC DNA]</scope>
</reference>
<dbReference type="Proteomes" id="UP000006898">
    <property type="component" value="Chromosome"/>
</dbReference>